<evidence type="ECO:0000313" key="3">
    <source>
        <dbReference type="Proteomes" id="UP001412067"/>
    </source>
</evidence>
<evidence type="ECO:0000256" key="1">
    <source>
        <dbReference type="SAM" id="MobiDB-lite"/>
    </source>
</evidence>
<reference evidence="2 3" key="1">
    <citation type="journal article" date="2022" name="Nat. Plants">
        <title>Genomes of leafy and leafless Platanthera orchids illuminate the evolution of mycoheterotrophy.</title>
        <authorList>
            <person name="Li M.H."/>
            <person name="Liu K.W."/>
            <person name="Li Z."/>
            <person name="Lu H.C."/>
            <person name="Ye Q.L."/>
            <person name="Zhang D."/>
            <person name="Wang J.Y."/>
            <person name="Li Y.F."/>
            <person name="Zhong Z.M."/>
            <person name="Liu X."/>
            <person name="Yu X."/>
            <person name="Liu D.K."/>
            <person name="Tu X.D."/>
            <person name="Liu B."/>
            <person name="Hao Y."/>
            <person name="Liao X.Y."/>
            <person name="Jiang Y.T."/>
            <person name="Sun W.H."/>
            <person name="Chen J."/>
            <person name="Chen Y.Q."/>
            <person name="Ai Y."/>
            <person name="Zhai J.W."/>
            <person name="Wu S.S."/>
            <person name="Zhou Z."/>
            <person name="Hsiao Y.Y."/>
            <person name="Wu W.L."/>
            <person name="Chen Y.Y."/>
            <person name="Lin Y.F."/>
            <person name="Hsu J.L."/>
            <person name="Li C.Y."/>
            <person name="Wang Z.W."/>
            <person name="Zhao X."/>
            <person name="Zhong W.Y."/>
            <person name="Ma X.K."/>
            <person name="Ma L."/>
            <person name="Huang J."/>
            <person name="Chen G.Z."/>
            <person name="Huang M.Z."/>
            <person name="Huang L."/>
            <person name="Peng D.H."/>
            <person name="Luo Y.B."/>
            <person name="Zou S.Q."/>
            <person name="Chen S.P."/>
            <person name="Lan S."/>
            <person name="Tsai W.C."/>
            <person name="Van de Peer Y."/>
            <person name="Liu Z.J."/>
        </authorList>
    </citation>
    <scope>NUCLEOTIDE SEQUENCE [LARGE SCALE GENOMIC DNA]</scope>
    <source>
        <strain evidence="2">Lor288</strain>
    </source>
</reference>
<gene>
    <name evidence="2" type="ORF">KSP40_PGU001845</name>
</gene>
<comment type="caution">
    <text evidence="2">The sequence shown here is derived from an EMBL/GenBank/DDBJ whole genome shotgun (WGS) entry which is preliminary data.</text>
</comment>
<name>A0ABR2LPJ1_9ASPA</name>
<accession>A0ABR2LPJ1</accession>
<keyword evidence="3" id="KW-1185">Reference proteome</keyword>
<evidence type="ECO:0000313" key="2">
    <source>
        <dbReference type="EMBL" id="KAK8945987.1"/>
    </source>
</evidence>
<protein>
    <submittedName>
        <fullName evidence="2">Uncharacterized protein</fullName>
    </submittedName>
</protein>
<organism evidence="2 3">
    <name type="scientific">Platanthera guangdongensis</name>
    <dbReference type="NCBI Taxonomy" id="2320717"/>
    <lineage>
        <taxon>Eukaryota</taxon>
        <taxon>Viridiplantae</taxon>
        <taxon>Streptophyta</taxon>
        <taxon>Embryophyta</taxon>
        <taxon>Tracheophyta</taxon>
        <taxon>Spermatophyta</taxon>
        <taxon>Magnoliopsida</taxon>
        <taxon>Liliopsida</taxon>
        <taxon>Asparagales</taxon>
        <taxon>Orchidaceae</taxon>
        <taxon>Orchidoideae</taxon>
        <taxon>Orchideae</taxon>
        <taxon>Orchidinae</taxon>
        <taxon>Platanthera</taxon>
    </lineage>
</organism>
<feature type="region of interest" description="Disordered" evidence="1">
    <location>
        <begin position="58"/>
        <end position="89"/>
    </location>
</feature>
<feature type="compositionally biased region" description="Basic and acidic residues" evidence="1">
    <location>
        <begin position="58"/>
        <end position="71"/>
    </location>
</feature>
<dbReference type="Proteomes" id="UP001412067">
    <property type="component" value="Unassembled WGS sequence"/>
</dbReference>
<dbReference type="EMBL" id="JBBWWR010000017">
    <property type="protein sequence ID" value="KAK8945987.1"/>
    <property type="molecule type" value="Genomic_DNA"/>
</dbReference>
<sequence>MKPLIIYLAPQGLLFLTPERCLLRDPCAGDFFTVDVPGGAGRELVAAGALAVYVEDQHPGDGVSERPRGEWDADGVDVSGGATSRARDC</sequence>
<proteinExistence type="predicted"/>